<proteinExistence type="predicted"/>
<reference evidence="1 2" key="1">
    <citation type="submission" date="2017-11" db="EMBL/GenBank/DDBJ databases">
        <title>De-novo sequencing of pomegranate (Punica granatum L.) genome.</title>
        <authorList>
            <person name="Akparov Z."/>
            <person name="Amiraslanov A."/>
            <person name="Hajiyeva S."/>
            <person name="Abbasov M."/>
            <person name="Kaur K."/>
            <person name="Hamwieh A."/>
            <person name="Solovyev V."/>
            <person name="Salamov A."/>
            <person name="Braich B."/>
            <person name="Kosarev P."/>
            <person name="Mahmoud A."/>
            <person name="Hajiyev E."/>
            <person name="Babayeva S."/>
            <person name="Izzatullayeva V."/>
            <person name="Mammadov A."/>
            <person name="Mammadov A."/>
            <person name="Sharifova S."/>
            <person name="Ojaghi J."/>
            <person name="Eynullazada K."/>
            <person name="Bayramov B."/>
            <person name="Abdulazimova A."/>
            <person name="Shahmuradov I."/>
        </authorList>
    </citation>
    <scope>NUCLEOTIDE SEQUENCE [LARGE SCALE GENOMIC DNA]</scope>
    <source>
        <strain evidence="2">cv. AG2017</strain>
        <tissue evidence="1">Leaf</tissue>
    </source>
</reference>
<dbReference type="STRING" id="22663.A0A2I0JP08"/>
<name>A0A2I0JP08_PUNGR</name>
<organism evidence="1 2">
    <name type="scientific">Punica granatum</name>
    <name type="common">Pomegranate</name>
    <dbReference type="NCBI Taxonomy" id="22663"/>
    <lineage>
        <taxon>Eukaryota</taxon>
        <taxon>Viridiplantae</taxon>
        <taxon>Streptophyta</taxon>
        <taxon>Embryophyta</taxon>
        <taxon>Tracheophyta</taxon>
        <taxon>Spermatophyta</taxon>
        <taxon>Magnoliopsida</taxon>
        <taxon>eudicotyledons</taxon>
        <taxon>Gunneridae</taxon>
        <taxon>Pentapetalae</taxon>
        <taxon>rosids</taxon>
        <taxon>malvids</taxon>
        <taxon>Myrtales</taxon>
        <taxon>Lythraceae</taxon>
        <taxon>Punica</taxon>
    </lineage>
</organism>
<dbReference type="EMBL" id="PGOL01001503">
    <property type="protein sequence ID" value="PKI57663.1"/>
    <property type="molecule type" value="Genomic_DNA"/>
</dbReference>
<accession>A0A2I0JP08</accession>
<protein>
    <submittedName>
        <fullName evidence="1">Uncharacterized protein</fullName>
    </submittedName>
</protein>
<comment type="caution">
    <text evidence="1">The sequence shown here is derived from an EMBL/GenBank/DDBJ whole genome shotgun (WGS) entry which is preliminary data.</text>
</comment>
<evidence type="ECO:0000313" key="2">
    <source>
        <dbReference type="Proteomes" id="UP000233551"/>
    </source>
</evidence>
<gene>
    <name evidence="1" type="ORF">CRG98_021991</name>
</gene>
<sequence length="138" mass="16277">MDRLELAPAKLDHVKAEVQDPLVEADLGFDSKPRSTFISGLLDEPFWSELIDLWCEFRDHFAWDYSYMPGLDRSLMEHRLLIKEGFRPYKKPSRKLSDELTLKAKEEIKWQIHVYLELRKIVRGTHAGANVDTIFRIF</sequence>
<dbReference type="AlphaFoldDB" id="A0A2I0JP08"/>
<keyword evidence="2" id="KW-1185">Reference proteome</keyword>
<evidence type="ECO:0000313" key="1">
    <source>
        <dbReference type="EMBL" id="PKI57663.1"/>
    </source>
</evidence>
<dbReference type="Proteomes" id="UP000233551">
    <property type="component" value="Unassembled WGS sequence"/>
</dbReference>